<organism evidence="1 2">
    <name type="scientific">Gulo gulo</name>
    <name type="common">Wolverine</name>
    <name type="synonym">Gluton</name>
    <dbReference type="NCBI Taxonomy" id="48420"/>
    <lineage>
        <taxon>Eukaryota</taxon>
        <taxon>Metazoa</taxon>
        <taxon>Chordata</taxon>
        <taxon>Craniata</taxon>
        <taxon>Vertebrata</taxon>
        <taxon>Euteleostomi</taxon>
        <taxon>Mammalia</taxon>
        <taxon>Eutheria</taxon>
        <taxon>Laurasiatheria</taxon>
        <taxon>Carnivora</taxon>
        <taxon>Caniformia</taxon>
        <taxon>Musteloidea</taxon>
        <taxon>Mustelidae</taxon>
        <taxon>Guloninae</taxon>
        <taxon>Gulo</taxon>
    </lineage>
</organism>
<comment type="caution">
    <text evidence="1">The sequence shown here is derived from an EMBL/GenBank/DDBJ whole genome shotgun (WGS) entry which is preliminary data.</text>
</comment>
<protein>
    <submittedName>
        <fullName evidence="1">Uncharacterized protein</fullName>
    </submittedName>
</protein>
<evidence type="ECO:0000313" key="1">
    <source>
        <dbReference type="EMBL" id="VCX12158.1"/>
    </source>
</evidence>
<accession>A0A9X9M0N4</accession>
<name>A0A9X9M0N4_GULGU</name>
<gene>
    <name evidence="1" type="ORF">BN2614_LOCUS1</name>
</gene>
<proteinExistence type="predicted"/>
<dbReference type="EMBL" id="CYRY02034897">
    <property type="protein sequence ID" value="VCX12158.1"/>
    <property type="molecule type" value="Genomic_DNA"/>
</dbReference>
<feature type="non-terminal residue" evidence="1">
    <location>
        <position position="1"/>
    </location>
</feature>
<reference evidence="1 2" key="1">
    <citation type="submission" date="2018-10" db="EMBL/GenBank/DDBJ databases">
        <authorList>
            <person name="Ekblom R."/>
            <person name="Jareborg N."/>
        </authorList>
    </citation>
    <scope>NUCLEOTIDE SEQUENCE [LARGE SCALE GENOMIC DNA]</scope>
    <source>
        <tissue evidence="1">Muscle</tissue>
    </source>
</reference>
<dbReference type="AlphaFoldDB" id="A0A9X9M0N4"/>
<evidence type="ECO:0000313" key="2">
    <source>
        <dbReference type="Proteomes" id="UP000269945"/>
    </source>
</evidence>
<dbReference type="Proteomes" id="UP000269945">
    <property type="component" value="Unassembled WGS sequence"/>
</dbReference>
<sequence length="82" mass="8817">PTPERQLRGREHLGAPQLLLSLLAAGKVSVESGSVFKGQKEGREERKGDPLLLLITAAHLGSSRVIFSLSAWRVPVGSLLSF</sequence>
<keyword evidence="2" id="KW-1185">Reference proteome</keyword>